<keyword evidence="2" id="KW-0472">Membrane</keyword>
<dbReference type="EMBL" id="BONR01000001">
    <property type="protein sequence ID" value="GIG54007.1"/>
    <property type="molecule type" value="Genomic_DNA"/>
</dbReference>
<keyword evidence="4" id="KW-1185">Reference proteome</keyword>
<evidence type="ECO:0000313" key="3">
    <source>
        <dbReference type="EMBL" id="GIG54007.1"/>
    </source>
</evidence>
<keyword evidence="2" id="KW-1133">Transmembrane helix</keyword>
<feature type="transmembrane region" description="Helical" evidence="2">
    <location>
        <begin position="29"/>
        <end position="46"/>
    </location>
</feature>
<reference evidence="3" key="1">
    <citation type="submission" date="2021-01" db="EMBL/GenBank/DDBJ databases">
        <title>Whole genome shotgun sequence of Demequina activiva NBRC 110675.</title>
        <authorList>
            <person name="Komaki H."/>
            <person name="Tamura T."/>
        </authorList>
    </citation>
    <scope>NUCLEOTIDE SEQUENCE</scope>
    <source>
        <strain evidence="3">NBRC 110675</strain>
    </source>
</reference>
<feature type="region of interest" description="Disordered" evidence="1">
    <location>
        <begin position="296"/>
        <end position="373"/>
    </location>
</feature>
<evidence type="ECO:0000256" key="2">
    <source>
        <dbReference type="SAM" id="Phobius"/>
    </source>
</evidence>
<dbReference type="Proteomes" id="UP000652354">
    <property type="component" value="Unassembled WGS sequence"/>
</dbReference>
<dbReference type="AlphaFoldDB" id="A0A919Q0R3"/>
<comment type="caution">
    <text evidence="3">The sequence shown here is derived from an EMBL/GenBank/DDBJ whole genome shotgun (WGS) entry which is preliminary data.</text>
</comment>
<name>A0A919Q0R3_9MICO</name>
<evidence type="ECO:0000313" key="4">
    <source>
        <dbReference type="Proteomes" id="UP000652354"/>
    </source>
</evidence>
<dbReference type="RefSeq" id="WP_203653468.1">
    <property type="nucleotide sequence ID" value="NZ_BONR01000001.1"/>
</dbReference>
<evidence type="ECO:0008006" key="5">
    <source>
        <dbReference type="Google" id="ProtNLM"/>
    </source>
</evidence>
<organism evidence="3 4">
    <name type="scientific">Demequina activiva</name>
    <dbReference type="NCBI Taxonomy" id="1582364"/>
    <lineage>
        <taxon>Bacteria</taxon>
        <taxon>Bacillati</taxon>
        <taxon>Actinomycetota</taxon>
        <taxon>Actinomycetes</taxon>
        <taxon>Micrococcales</taxon>
        <taxon>Demequinaceae</taxon>
        <taxon>Demequina</taxon>
    </lineage>
</organism>
<evidence type="ECO:0000256" key="1">
    <source>
        <dbReference type="SAM" id="MobiDB-lite"/>
    </source>
</evidence>
<sequence>MNGWLRFDAWIGTAGAVLFGLGIVLGQSIFLLLGIAIGAAAALLAWRDRSRASRLSETYAEFARAHGWEHVSATSEYGSRFRAYPFSTGVRRRQESLIRGEFGGVRCATFAHVYEETSGHSGEQSVPIAHQVVMAELPVALPRIDIVPEAVGQQVLQLLGGTDVEVESYEFNRRWRVITADPRYARAVLDPRMIDRLIADDADGLMLRIEGGAVYTWQPGRQGADALARRLAVVTGVARRVPQHVLRQYRQWGYGVKDGFAESAPAWATESGALTSRQPTDLAAAAGWLPVAAAATAPHGAPRRDGASEPASTHGEPPASDGTRTSAVPTGPAWATESGALTGRRYTGVGVDADGDGIEDWRQMNPGRDDGRR</sequence>
<accession>A0A919Q0R3</accession>
<gene>
    <name evidence="3" type="ORF">Dac01nite_07590</name>
</gene>
<feature type="compositionally biased region" description="Basic and acidic residues" evidence="1">
    <location>
        <begin position="359"/>
        <end position="373"/>
    </location>
</feature>
<keyword evidence="2" id="KW-0812">Transmembrane</keyword>
<proteinExistence type="predicted"/>
<protein>
    <recommendedName>
        <fullName evidence="5">DUF3137 domain-containing protein</fullName>
    </recommendedName>
</protein>